<gene>
    <name evidence="1" type="ORF">L3X38_034341</name>
</gene>
<protein>
    <submittedName>
        <fullName evidence="1">Uncharacterized protein</fullName>
    </submittedName>
</protein>
<keyword evidence="2" id="KW-1185">Reference proteome</keyword>
<organism evidence="1 2">
    <name type="scientific">Prunus dulcis</name>
    <name type="common">Almond</name>
    <name type="synonym">Amygdalus dulcis</name>
    <dbReference type="NCBI Taxonomy" id="3755"/>
    <lineage>
        <taxon>Eukaryota</taxon>
        <taxon>Viridiplantae</taxon>
        <taxon>Streptophyta</taxon>
        <taxon>Embryophyta</taxon>
        <taxon>Tracheophyta</taxon>
        <taxon>Spermatophyta</taxon>
        <taxon>Magnoliopsida</taxon>
        <taxon>eudicotyledons</taxon>
        <taxon>Gunneridae</taxon>
        <taxon>Pentapetalae</taxon>
        <taxon>rosids</taxon>
        <taxon>fabids</taxon>
        <taxon>Rosales</taxon>
        <taxon>Rosaceae</taxon>
        <taxon>Amygdaloideae</taxon>
        <taxon>Amygdaleae</taxon>
        <taxon>Prunus</taxon>
    </lineage>
</organism>
<dbReference type="AlphaFoldDB" id="A0AAD4YWS4"/>
<evidence type="ECO:0000313" key="1">
    <source>
        <dbReference type="EMBL" id="KAI5325267.1"/>
    </source>
</evidence>
<dbReference type="Proteomes" id="UP001054821">
    <property type="component" value="Chromosome 6"/>
</dbReference>
<evidence type="ECO:0000313" key="2">
    <source>
        <dbReference type="Proteomes" id="UP001054821"/>
    </source>
</evidence>
<comment type="caution">
    <text evidence="1">The sequence shown here is derived from an EMBL/GenBank/DDBJ whole genome shotgun (WGS) entry which is preliminary data.</text>
</comment>
<proteinExistence type="predicted"/>
<name>A0AAD4YWS4_PRUDU</name>
<sequence length="82" mass="9449">MLLPLHCFPPSLPENFEEETWTEVKSAISKIFLKKEAALRSLECLNLIESISEVSWLEMGSSRLYQRIHDECDSHIVAELES</sequence>
<reference evidence="1 2" key="1">
    <citation type="journal article" date="2022" name="G3 (Bethesda)">
        <title>Whole-genome sequence and methylome profiling of the almond [Prunus dulcis (Mill.) D.A. Webb] cultivar 'Nonpareil'.</title>
        <authorList>
            <person name="D'Amico-Willman K.M."/>
            <person name="Ouma W.Z."/>
            <person name="Meulia T."/>
            <person name="Sideli G.M."/>
            <person name="Gradziel T.M."/>
            <person name="Fresnedo-Ramirez J."/>
        </authorList>
    </citation>
    <scope>NUCLEOTIDE SEQUENCE [LARGE SCALE GENOMIC DNA]</scope>
    <source>
        <strain evidence="1">Clone GOH B32 T37-40</strain>
    </source>
</reference>
<dbReference type="Gene3D" id="1.20.1310.10">
    <property type="entry name" value="Cullin Repeats"/>
    <property type="match status" value="1"/>
</dbReference>
<dbReference type="EMBL" id="JAJFAZ020000006">
    <property type="protein sequence ID" value="KAI5325267.1"/>
    <property type="molecule type" value="Genomic_DNA"/>
</dbReference>
<accession>A0AAD4YWS4</accession>